<dbReference type="Pfam" id="PF14420">
    <property type="entry name" value="Clr5"/>
    <property type="match status" value="1"/>
</dbReference>
<dbReference type="SMART" id="SM00248">
    <property type="entry name" value="ANK"/>
    <property type="match status" value="10"/>
</dbReference>
<feature type="repeat" description="ANK" evidence="3">
    <location>
        <begin position="1159"/>
        <end position="1184"/>
    </location>
</feature>
<evidence type="ECO:0000259" key="4">
    <source>
        <dbReference type="Pfam" id="PF14420"/>
    </source>
</evidence>
<dbReference type="SUPFAM" id="SSF48403">
    <property type="entry name" value="Ankyrin repeat"/>
    <property type="match status" value="2"/>
</dbReference>
<organism evidence="5">
    <name type="scientific">Bionectria ochroleuca</name>
    <name type="common">Gliocladium roseum</name>
    <dbReference type="NCBI Taxonomy" id="29856"/>
    <lineage>
        <taxon>Eukaryota</taxon>
        <taxon>Fungi</taxon>
        <taxon>Dikarya</taxon>
        <taxon>Ascomycota</taxon>
        <taxon>Pezizomycotina</taxon>
        <taxon>Sordariomycetes</taxon>
        <taxon>Hypocreomycetidae</taxon>
        <taxon>Hypocreales</taxon>
        <taxon>Bionectriaceae</taxon>
        <taxon>Clonostachys</taxon>
    </lineage>
</organism>
<name>A0A0B7K0M7_BIOOC</name>
<feature type="repeat" description="ANK" evidence="3">
    <location>
        <begin position="1124"/>
        <end position="1156"/>
    </location>
</feature>
<keyword evidence="1" id="KW-0677">Repeat</keyword>
<feature type="domain" description="Clr5" evidence="4">
    <location>
        <begin position="11"/>
        <end position="66"/>
    </location>
</feature>
<gene>
    <name evidence="5" type="ORF">BN869_000006961_1</name>
</gene>
<dbReference type="Gene3D" id="1.25.40.20">
    <property type="entry name" value="Ankyrin repeat-containing domain"/>
    <property type="match status" value="3"/>
</dbReference>
<dbReference type="PROSITE" id="PS50297">
    <property type="entry name" value="ANK_REP_REGION"/>
    <property type="match status" value="3"/>
</dbReference>
<feature type="repeat" description="ANK" evidence="3">
    <location>
        <begin position="1054"/>
        <end position="1086"/>
    </location>
</feature>
<evidence type="ECO:0000256" key="2">
    <source>
        <dbReference type="ARBA" id="ARBA00023043"/>
    </source>
</evidence>
<dbReference type="AlphaFoldDB" id="A0A0B7K0M7"/>
<evidence type="ECO:0000256" key="1">
    <source>
        <dbReference type="ARBA" id="ARBA00022737"/>
    </source>
</evidence>
<sequence length="1228" mass="135729">MASSCKEIPLEVWERHKDTIMGLRFHEGLPLDSVKTSSRNVVQVMRDEYQFEATTAQYEAQLKRWKAAEYLKRPDWEALLPLYCTLERQGLKPRVRLGDQILEQKRIERARRRYLPAKNRVPQENKELLPSAHTRLWRLEVWRHGQFSEFSGQEGEATIADTLPPTVFSPGDANMDIEELPLPATLLPAQSDPIWTANHLEANTPSSQLTIFHPTLYSPQPDPETLSQITSYFIREGVLPGSPFSHPDAFVASSPRNEADALVPQCEPQLLLSDEHKKTMLQRISRETPILASDTLLLPNYRGSSSIYHSIPPLVACQDERRFLLSVGNIKVMIQSILQEPPDSVCSDLANNTVQTVSEQLASLLRDGFFEGECPDNSGAVSRTISMSEIHGRILLSIANNFAGLKGAPAAIILGVLKSSSEMTVNLLKYLQSGILSISKPLADNSFRAAIEAGDYDLVDLILKTTRGQASEIDVNGIVCQLHGEDFTALSLASYLHQPAIVRMLIDYGAKVHVPGDSVSRSCALTSLYQEYCVIWEKKSRCPKNVVKAAEIAKLLLDKEPNAVVRLLKDAFFTAPCQLLEVLVQAVPPEHHHELFIPEKFEPHRRCGHGVWRLGSIVEKLRPPVAVKVIKSLLAGCKTMKCARSCAEKSSKNLNHLLTLSISKGSMDLANYLLEYTRPTIGNLSAAIRGGQHNMVELMLEQRAITHGEAVCLRSMSHPYRYGCASYCRRPTTPLAEAIRTQNCDLIRHLEERGALDRISDPSLPDLNAVIIATVEVGNLPYLKQLLERAPPGIGKELECALVDATELKHTEIADTLMVYLAEGDYVSRNTADQIMRSALEIRDTDLVYKTIKYFGTSDLSYKHLNEAVRWGNMSIVKYLIELEPILFLEFSSLYALEIAIENNHVELATLLLDRGAPSDCLQKAIEVGSCELARLLLKYSANPASEEAFSLALQAPNTSLFKIVSEAFALRYPNGLKGFGVNGLITAFDARDSSTLECLIGLNLDVNSIVTATRPGQEIVDTTTLLYAIQSCGKYDPVGIEMISQLLKAGAWRDRQPLLAAIKSDNLQIVRLLLDNAFDINQPAHERLSRTPLQQACEIGSFQMVEYLINQGAEVNAYPAVNGGGTALQLAGISGNVRVVRLLLDKEADIHADPALIHGRTALEGAAEHGRISVLNILLEKGAGGYSMGAIERAKSFAEKQKQRGCEERLKQALFRAGAGVRGSLCL</sequence>
<keyword evidence="2 3" id="KW-0040">ANK repeat</keyword>
<evidence type="ECO:0000256" key="3">
    <source>
        <dbReference type="PROSITE-ProRule" id="PRU00023"/>
    </source>
</evidence>
<protein>
    <recommendedName>
        <fullName evidence="4">Clr5 domain-containing protein</fullName>
    </recommendedName>
</protein>
<dbReference type="EMBL" id="CDPU01000020">
    <property type="protein sequence ID" value="CEO50903.1"/>
    <property type="molecule type" value="Genomic_DNA"/>
</dbReference>
<dbReference type="PANTHER" id="PTHR24198:SF165">
    <property type="entry name" value="ANKYRIN REPEAT-CONTAINING PROTEIN-RELATED"/>
    <property type="match status" value="1"/>
</dbReference>
<feature type="repeat" description="ANK" evidence="3">
    <location>
        <begin position="1089"/>
        <end position="1121"/>
    </location>
</feature>
<dbReference type="PANTHER" id="PTHR24198">
    <property type="entry name" value="ANKYRIN REPEAT AND PROTEIN KINASE DOMAIN-CONTAINING PROTEIN"/>
    <property type="match status" value="1"/>
</dbReference>
<proteinExistence type="predicted"/>
<dbReference type="InterPro" id="IPR036770">
    <property type="entry name" value="Ankyrin_rpt-contain_sf"/>
</dbReference>
<reference evidence="5" key="1">
    <citation type="submission" date="2015-01" db="EMBL/GenBank/DDBJ databases">
        <authorList>
            <person name="Durling Mikael"/>
        </authorList>
    </citation>
    <scope>NUCLEOTIDE SEQUENCE</scope>
</reference>
<evidence type="ECO:0000313" key="5">
    <source>
        <dbReference type="EMBL" id="CEO50903.1"/>
    </source>
</evidence>
<dbReference type="PROSITE" id="PS50088">
    <property type="entry name" value="ANK_REPEAT"/>
    <property type="match status" value="4"/>
</dbReference>
<dbReference type="InterPro" id="IPR025676">
    <property type="entry name" value="Clr5_dom"/>
</dbReference>
<accession>A0A0B7K0M7</accession>
<dbReference type="Pfam" id="PF12796">
    <property type="entry name" value="Ank_2"/>
    <property type="match status" value="2"/>
</dbReference>
<dbReference type="InterPro" id="IPR002110">
    <property type="entry name" value="Ankyrin_rpt"/>
</dbReference>